<dbReference type="AlphaFoldDB" id="A0A8A1LB27"/>
<sequence>MPMILDPTAYIVNFFFLHTCLPETQKKKKKTPKLSNKNPLSPRKEACLMHPALANEFSKFLPA</sequence>
<name>A0A8A1LB27_AJEC8</name>
<evidence type="ECO:0000313" key="1">
    <source>
        <dbReference type="EMBL" id="QSS51156.1"/>
    </source>
</evidence>
<dbReference type="EMBL" id="CP069103">
    <property type="protein sequence ID" value="QSS51156.1"/>
    <property type="molecule type" value="Genomic_DNA"/>
</dbReference>
<proteinExistence type="predicted"/>
<dbReference type="Proteomes" id="UP000663419">
    <property type="component" value="Chromosome 2"/>
</dbReference>
<evidence type="ECO:0000313" key="2">
    <source>
        <dbReference type="Proteomes" id="UP000663419"/>
    </source>
</evidence>
<gene>
    <name evidence="1" type="ORF">I7I53_06405</name>
</gene>
<dbReference type="VEuPathDB" id="FungiDB:I7I53_06405"/>
<accession>A0A8A1LB27</accession>
<reference evidence="1" key="1">
    <citation type="submission" date="2021-01" db="EMBL/GenBank/DDBJ databases">
        <title>Chromosome-level genome assembly of a human fungal pathogen reveals clustering of transcriptionally co-regulated genes.</title>
        <authorList>
            <person name="Voorhies M."/>
            <person name="Cohen S."/>
            <person name="Shea T.P."/>
            <person name="Petrus S."/>
            <person name="Munoz J.F."/>
            <person name="Poplawski S."/>
            <person name="Goldman W.E."/>
            <person name="Michael T."/>
            <person name="Cuomo C.A."/>
            <person name="Sil A."/>
            <person name="Beyhan S."/>
        </authorList>
    </citation>
    <scope>NUCLEOTIDE SEQUENCE</scope>
    <source>
        <strain evidence="1">H88</strain>
    </source>
</reference>
<organism evidence="1 2">
    <name type="scientific">Ajellomyces capsulatus (strain H88)</name>
    <name type="common">Darling's disease fungus</name>
    <name type="synonym">Histoplasma capsulatum</name>
    <dbReference type="NCBI Taxonomy" id="544711"/>
    <lineage>
        <taxon>Eukaryota</taxon>
        <taxon>Fungi</taxon>
        <taxon>Dikarya</taxon>
        <taxon>Ascomycota</taxon>
        <taxon>Pezizomycotina</taxon>
        <taxon>Eurotiomycetes</taxon>
        <taxon>Eurotiomycetidae</taxon>
        <taxon>Onygenales</taxon>
        <taxon>Ajellomycetaceae</taxon>
        <taxon>Histoplasma</taxon>
    </lineage>
</organism>
<protein>
    <submittedName>
        <fullName evidence="1">Uncharacterized protein</fullName>
    </submittedName>
</protein>